<feature type="compositionally biased region" description="Low complexity" evidence="1">
    <location>
        <begin position="486"/>
        <end position="499"/>
    </location>
</feature>
<dbReference type="EMBL" id="JABMIG020000104">
    <property type="protein sequence ID" value="KAL3792157.1"/>
    <property type="molecule type" value="Genomic_DNA"/>
</dbReference>
<proteinExistence type="predicted"/>
<feature type="compositionally biased region" description="Basic and acidic residues" evidence="1">
    <location>
        <begin position="601"/>
        <end position="612"/>
    </location>
</feature>
<keyword evidence="3" id="KW-1185">Reference proteome</keyword>
<name>A0ABD3PWL6_9STRA</name>
<organism evidence="2 3">
    <name type="scientific">Cyclotella cryptica</name>
    <dbReference type="NCBI Taxonomy" id="29204"/>
    <lineage>
        <taxon>Eukaryota</taxon>
        <taxon>Sar</taxon>
        <taxon>Stramenopiles</taxon>
        <taxon>Ochrophyta</taxon>
        <taxon>Bacillariophyta</taxon>
        <taxon>Coscinodiscophyceae</taxon>
        <taxon>Thalassiosirophycidae</taxon>
        <taxon>Stephanodiscales</taxon>
        <taxon>Stephanodiscaceae</taxon>
        <taxon>Cyclotella</taxon>
    </lineage>
</organism>
<feature type="compositionally biased region" description="Basic and acidic residues" evidence="1">
    <location>
        <begin position="564"/>
        <end position="593"/>
    </location>
</feature>
<feature type="region of interest" description="Disordered" evidence="1">
    <location>
        <begin position="485"/>
        <end position="508"/>
    </location>
</feature>
<evidence type="ECO:0000256" key="1">
    <source>
        <dbReference type="SAM" id="MobiDB-lite"/>
    </source>
</evidence>
<gene>
    <name evidence="2" type="ORF">HJC23_009621</name>
</gene>
<sequence>MSKWAKTLGDLIFCSKDLNGYTQTYLVKSTSNDSDDNCASREVFLRCGNWCYSGLVKLSFQNAFGMTLKDIPSIVQKLQHQQGNLSYLFQASSNHTSSFTGPLDAFEEARDFLISELSSDKTIHKINNLERTHRWIDSCHVYFELVGNSSHLFPDILFMCSKVHAYSTGLIFNIIYFEGTIYATIQDGEGEQPLIDVNFPDISSEGQGAVLSLYDNEGMPWMKLSIWQVKHFGINLHHEPNQAAVSDISCDDYVQSYCILKTADGNDNREVMFRFGSWCYRGQVDLATNLKLEDLPFLIPALLSQQSKLRFIGDVSCLPLECPHSLALEHCLNVAWIMEKEAAASHSILVSLLSRVANYVSDDDKHWLDKDENYFFEFSCVHSCLLDNVDIIATKSYRPNGVVLTFVYYCGSYYLMMNEANEHPLLDKKFPDISQRGEGYIIHSYPFGLSNWPQLRKMSVWRVGHDERRLSDVREGLLEGCDEDILSTSTSTDSSTSEVSSDEDQQPLSRVVSSALEIIDDAMLGIIDTFDEFTTCLAEQNLDLLEERPRNANKKSSTLSPNPKHSDTSRVKRLGLLERKLDDVKRKTSHTGDVETTLCHDSSKPENHAKTA</sequence>
<evidence type="ECO:0000313" key="3">
    <source>
        <dbReference type="Proteomes" id="UP001516023"/>
    </source>
</evidence>
<evidence type="ECO:0000313" key="2">
    <source>
        <dbReference type="EMBL" id="KAL3792157.1"/>
    </source>
</evidence>
<reference evidence="2 3" key="1">
    <citation type="journal article" date="2020" name="G3 (Bethesda)">
        <title>Improved Reference Genome for Cyclotella cryptica CCMP332, a Model for Cell Wall Morphogenesis, Salinity Adaptation, and Lipid Production in Diatoms (Bacillariophyta).</title>
        <authorList>
            <person name="Roberts W.R."/>
            <person name="Downey K.M."/>
            <person name="Ruck E.C."/>
            <person name="Traller J.C."/>
            <person name="Alverson A.J."/>
        </authorList>
    </citation>
    <scope>NUCLEOTIDE SEQUENCE [LARGE SCALE GENOMIC DNA]</scope>
    <source>
        <strain evidence="2 3">CCMP332</strain>
    </source>
</reference>
<dbReference type="Proteomes" id="UP001516023">
    <property type="component" value="Unassembled WGS sequence"/>
</dbReference>
<comment type="caution">
    <text evidence="2">The sequence shown here is derived from an EMBL/GenBank/DDBJ whole genome shotgun (WGS) entry which is preliminary data.</text>
</comment>
<feature type="region of interest" description="Disordered" evidence="1">
    <location>
        <begin position="547"/>
        <end position="612"/>
    </location>
</feature>
<feature type="compositionally biased region" description="Polar residues" evidence="1">
    <location>
        <begin position="554"/>
        <end position="563"/>
    </location>
</feature>
<dbReference type="AlphaFoldDB" id="A0ABD3PWL6"/>
<protein>
    <submittedName>
        <fullName evidence="2">Uncharacterized protein</fullName>
    </submittedName>
</protein>
<accession>A0ABD3PWL6</accession>